<feature type="domain" description="Secretion system C-terminal sorting" evidence="2">
    <location>
        <begin position="479"/>
        <end position="556"/>
    </location>
</feature>
<dbReference type="Proteomes" id="UP000236641">
    <property type="component" value="Unassembled WGS sequence"/>
</dbReference>
<proteinExistence type="predicted"/>
<dbReference type="InterPro" id="IPR026444">
    <property type="entry name" value="Secre_tail"/>
</dbReference>
<evidence type="ECO:0000313" key="3">
    <source>
        <dbReference type="EMBL" id="PNQ72286.1"/>
    </source>
</evidence>
<dbReference type="EMBL" id="POWF01000009">
    <property type="protein sequence ID" value="PNQ72286.1"/>
    <property type="molecule type" value="Genomic_DNA"/>
</dbReference>
<organism evidence="3 4">
    <name type="scientific">Hanstruepera neustonica</name>
    <dbReference type="NCBI Taxonomy" id="1445657"/>
    <lineage>
        <taxon>Bacteria</taxon>
        <taxon>Pseudomonadati</taxon>
        <taxon>Bacteroidota</taxon>
        <taxon>Flavobacteriia</taxon>
        <taxon>Flavobacteriales</taxon>
        <taxon>Flavobacteriaceae</taxon>
        <taxon>Hanstruepera</taxon>
    </lineage>
</organism>
<dbReference type="NCBIfam" id="TIGR04183">
    <property type="entry name" value="Por_Secre_tail"/>
    <property type="match status" value="1"/>
</dbReference>
<keyword evidence="1" id="KW-0732">Signal</keyword>
<name>A0A2K1DW65_9FLAO</name>
<evidence type="ECO:0000256" key="1">
    <source>
        <dbReference type="ARBA" id="ARBA00022729"/>
    </source>
</evidence>
<evidence type="ECO:0000313" key="4">
    <source>
        <dbReference type="Proteomes" id="UP000236641"/>
    </source>
</evidence>
<dbReference type="Pfam" id="PF18962">
    <property type="entry name" value="Por_Secre_tail"/>
    <property type="match status" value="1"/>
</dbReference>
<reference evidence="3 4" key="1">
    <citation type="submission" date="2018-01" db="EMBL/GenBank/DDBJ databases">
        <title>The draft genome of Hanstruepera neustonica JCM19743.</title>
        <authorList>
            <person name="He R.-H."/>
            <person name="Du Z.-J."/>
        </authorList>
    </citation>
    <scope>NUCLEOTIDE SEQUENCE [LARGE SCALE GENOMIC DNA]</scope>
    <source>
        <strain evidence="3 4">JCM19743</strain>
    </source>
</reference>
<gene>
    <name evidence="3" type="ORF">C1T31_12080</name>
</gene>
<comment type="caution">
    <text evidence="3">The sequence shown here is derived from an EMBL/GenBank/DDBJ whole genome shotgun (WGS) entry which is preliminary data.</text>
</comment>
<sequence length="559" mass="62215">MLPKKMDLGSSFTLLIKTTTMHLFRYLGLALLLLVTQLGYAQEHPFEITLEPVSITNLGGIQSFAYGQHDGKWLIVGGRLDGLHRRQPWAAFDIAGHNNQLIVVDPVAEQRWSAPLTSLPTGIQEQLSATNMEFYQQGEYLYCFGGYGYSNTEADHTTYPNLTAIHVPDVINAVINNTDLTSHFRQISDTEFQVTGGRIQKIGDTFYLLGGQKFIGRYNPMGPDHGPGFIQEYTNAIRKFQLADDGTTITVTHLTPHEDAANLHRRDYNAEVQILPNGEEGITMFSGVFQEAVDLPFLNSVTVDATGYTVNNVFEQHYNHYHCAVLPLYSETENDMHTVFFGGMAQFYDDNGTMVQDDNVPFVNTIARVTRNADGVMGEYKLPVEMPGLLGSGAEFIPNTSFPQFNNGVFKYDDLTEDYTLIGHIFGGINSTQPNIFFINDGTQSDASNTIYKVLIKKTNALSVDEFNTNSANALNLSIYPNPSDGSVHMTFTMRETGDMSISIYDIKGALIEQVVLKDLATGAHTYTKDLSHLGNNQVYLIILETDTEKVTQKLILKK</sequence>
<evidence type="ECO:0000259" key="2">
    <source>
        <dbReference type="Pfam" id="PF18962"/>
    </source>
</evidence>
<accession>A0A2K1DW65</accession>
<dbReference type="AlphaFoldDB" id="A0A2K1DW65"/>
<keyword evidence="4" id="KW-1185">Reference proteome</keyword>
<protein>
    <submittedName>
        <fullName evidence="3">T9SS C-terminal target domain-containing protein</fullName>
    </submittedName>
</protein>